<dbReference type="Proteomes" id="UP000325255">
    <property type="component" value="Unassembled WGS sequence"/>
</dbReference>
<organism evidence="3 4">
    <name type="scientific">Rhodovastum atsumiense</name>
    <dbReference type="NCBI Taxonomy" id="504468"/>
    <lineage>
        <taxon>Bacteria</taxon>
        <taxon>Pseudomonadati</taxon>
        <taxon>Pseudomonadota</taxon>
        <taxon>Alphaproteobacteria</taxon>
        <taxon>Acetobacterales</taxon>
        <taxon>Acetobacteraceae</taxon>
        <taxon>Rhodovastum</taxon>
    </lineage>
</organism>
<evidence type="ECO:0000256" key="2">
    <source>
        <dbReference type="SAM" id="SignalP"/>
    </source>
</evidence>
<keyword evidence="2" id="KW-0732">Signal</keyword>
<gene>
    <name evidence="3" type="ORF">F1189_04110</name>
</gene>
<feature type="region of interest" description="Disordered" evidence="1">
    <location>
        <begin position="32"/>
        <end position="85"/>
    </location>
</feature>
<evidence type="ECO:0008006" key="5">
    <source>
        <dbReference type="Google" id="ProtNLM"/>
    </source>
</evidence>
<comment type="caution">
    <text evidence="3">The sequence shown here is derived from an EMBL/GenBank/DDBJ whole genome shotgun (WGS) entry which is preliminary data.</text>
</comment>
<feature type="signal peptide" evidence="2">
    <location>
        <begin position="1"/>
        <end position="22"/>
    </location>
</feature>
<dbReference type="EMBL" id="VWPK01000005">
    <property type="protein sequence ID" value="KAA5613607.1"/>
    <property type="molecule type" value="Genomic_DNA"/>
</dbReference>
<keyword evidence="4" id="KW-1185">Reference proteome</keyword>
<evidence type="ECO:0000256" key="1">
    <source>
        <dbReference type="SAM" id="MobiDB-lite"/>
    </source>
</evidence>
<sequence length="85" mass="8446">MRLGTLSLASILFLGLSLPGFAASPAAGTLMAQAAAPTQDLGSSAAPAAGAQDTQAAPAKKKAHKSKATRTKAKSHKTTPAPVQH</sequence>
<feature type="compositionally biased region" description="Low complexity" evidence="1">
    <location>
        <begin position="42"/>
        <end position="58"/>
    </location>
</feature>
<name>A0A5M6J0J2_9PROT</name>
<evidence type="ECO:0000313" key="3">
    <source>
        <dbReference type="EMBL" id="KAA5613607.1"/>
    </source>
</evidence>
<protein>
    <recommendedName>
        <fullName evidence="5">Acid-shock protein</fullName>
    </recommendedName>
</protein>
<evidence type="ECO:0000313" key="4">
    <source>
        <dbReference type="Proteomes" id="UP000325255"/>
    </source>
</evidence>
<proteinExistence type="predicted"/>
<feature type="compositionally biased region" description="Basic residues" evidence="1">
    <location>
        <begin position="59"/>
        <end position="77"/>
    </location>
</feature>
<feature type="chain" id="PRO_5024315399" description="Acid-shock protein" evidence="2">
    <location>
        <begin position="23"/>
        <end position="85"/>
    </location>
</feature>
<accession>A0A5M6J0J2</accession>
<dbReference type="RefSeq" id="WP_150039355.1">
    <property type="nucleotide sequence ID" value="NZ_OW485601.1"/>
</dbReference>
<dbReference type="AlphaFoldDB" id="A0A5M6J0J2"/>
<reference evidence="3 4" key="1">
    <citation type="submission" date="2019-09" db="EMBL/GenBank/DDBJ databases">
        <title>Genome sequence of Rhodovastum atsumiense, a diverse member of the Acetobacteraceae family of non-sulfur purple photosynthetic bacteria.</title>
        <authorList>
            <person name="Meyer T."/>
            <person name="Kyndt J."/>
        </authorList>
    </citation>
    <scope>NUCLEOTIDE SEQUENCE [LARGE SCALE GENOMIC DNA]</scope>
    <source>
        <strain evidence="3 4">DSM 21279</strain>
    </source>
</reference>